<dbReference type="InterPro" id="IPR028082">
    <property type="entry name" value="Peripla_BP_I"/>
</dbReference>
<reference evidence="2 3" key="1">
    <citation type="submission" date="2023-03" db="EMBL/GenBank/DDBJ databases">
        <title>Host association and intracellularity evolved multiple times independently in the Rickettsiales.</title>
        <authorList>
            <person name="Castelli M."/>
            <person name="Nardi T."/>
            <person name="Gammuto L."/>
            <person name="Bellinzona G."/>
            <person name="Sabaneyeva E."/>
            <person name="Potekhin A."/>
            <person name="Serra V."/>
            <person name="Petroni G."/>
            <person name="Sassera D."/>
        </authorList>
    </citation>
    <scope>NUCLEOTIDE SEQUENCE [LARGE SCALE GENOMIC DNA]</scope>
    <source>
        <strain evidence="2 3">Sr 2-6</strain>
    </source>
</reference>
<evidence type="ECO:0000256" key="1">
    <source>
        <dbReference type="SAM" id="Phobius"/>
    </source>
</evidence>
<dbReference type="Pfam" id="PF04392">
    <property type="entry name" value="ABC_sub_bind"/>
    <property type="match status" value="1"/>
</dbReference>
<evidence type="ECO:0000313" key="3">
    <source>
        <dbReference type="Proteomes" id="UP001291687"/>
    </source>
</evidence>
<keyword evidence="3" id="KW-1185">Reference proteome</keyword>
<name>A0ABU5NC40_9RICK</name>
<dbReference type="PANTHER" id="PTHR35271">
    <property type="entry name" value="ABC TRANSPORTER, SUBSTRATE-BINDING LIPOPROTEIN-RELATED"/>
    <property type="match status" value="1"/>
</dbReference>
<dbReference type="RefSeq" id="WP_322776631.1">
    <property type="nucleotide sequence ID" value="NZ_JARJFB010000041.1"/>
</dbReference>
<dbReference type="EMBL" id="JARJFB010000041">
    <property type="protein sequence ID" value="MEA0970730.1"/>
    <property type="molecule type" value="Genomic_DNA"/>
</dbReference>
<dbReference type="SUPFAM" id="SSF53822">
    <property type="entry name" value="Periplasmic binding protein-like I"/>
    <property type="match status" value="1"/>
</dbReference>
<proteinExistence type="predicted"/>
<dbReference type="CDD" id="cd06325">
    <property type="entry name" value="PBP1_ABC_unchar_transporter"/>
    <property type="match status" value="1"/>
</dbReference>
<dbReference type="InterPro" id="IPR007487">
    <property type="entry name" value="ABC_transpt-TYRBP-like"/>
</dbReference>
<dbReference type="Gene3D" id="3.40.50.2300">
    <property type="match status" value="2"/>
</dbReference>
<protein>
    <submittedName>
        <fullName evidence="2">ABC transporter substrate binding protein</fullName>
    </submittedName>
</protein>
<keyword evidence="1" id="KW-0812">Transmembrane</keyword>
<keyword evidence="1" id="KW-1133">Transmembrane helix</keyword>
<gene>
    <name evidence="2" type="ORF">Megvenef_00698</name>
</gene>
<feature type="transmembrane region" description="Helical" evidence="1">
    <location>
        <begin position="12"/>
        <end position="36"/>
    </location>
</feature>
<dbReference type="Proteomes" id="UP001291687">
    <property type="component" value="Unassembled WGS sequence"/>
</dbReference>
<organism evidence="2 3">
    <name type="scientific">Candidatus Megaera venefica</name>
    <dbReference type="NCBI Taxonomy" id="2055910"/>
    <lineage>
        <taxon>Bacteria</taxon>
        <taxon>Pseudomonadati</taxon>
        <taxon>Pseudomonadota</taxon>
        <taxon>Alphaproteobacteria</taxon>
        <taxon>Rickettsiales</taxon>
        <taxon>Rickettsiaceae</taxon>
        <taxon>Candidatus Megaera</taxon>
    </lineage>
</organism>
<evidence type="ECO:0000313" key="2">
    <source>
        <dbReference type="EMBL" id="MEA0970730.1"/>
    </source>
</evidence>
<keyword evidence="1" id="KW-0472">Membrane</keyword>
<accession>A0ABU5NC40</accession>
<dbReference type="PANTHER" id="PTHR35271:SF1">
    <property type="entry name" value="ABC TRANSPORTER, SUBSTRATE-BINDING LIPOPROTEIN"/>
    <property type="match status" value="1"/>
</dbReference>
<sequence length="340" mass="36595">MEPLRLNTKSNLANISILLNLLNISTLLLVILIFTITSAHASQKKVIAITEIVEHPSLQRAKEGIIDALKDNGFEIGKNLEVIEKNAQSSIANALMIARQFASIKPDAIVPISTPSAQAVVKVAVNTGIPVVFSSVTDPVAAGLVSDLAIATKNISGAIDYPLIKEEIDLIFSIVPSIKKIGFLYNTGEANSVKTIELLKEAIKGKLEYIDSHMASSNQIVQSFGALVGKVDAIYIPSDNTVFASMPKLVQLSRQHKLPVFSSDPDSVKQGVLACMGYTQYEVGRTAGKILARVLKGEKLIKVDKPEKAQIFINKITANSMGIEVPNELLGIKTDIVGEK</sequence>
<comment type="caution">
    <text evidence="2">The sequence shown here is derived from an EMBL/GenBank/DDBJ whole genome shotgun (WGS) entry which is preliminary data.</text>
</comment>